<keyword evidence="1" id="KW-0614">Plasmid</keyword>
<dbReference type="EMBL" id="CP000320">
    <property type="protein sequence ID" value="ABE64901.1"/>
    <property type="molecule type" value="Genomic_DNA"/>
</dbReference>
<dbReference type="Gene3D" id="1.10.490.10">
    <property type="entry name" value="Globins"/>
    <property type="match status" value="1"/>
</dbReference>
<evidence type="ECO:0000313" key="2">
    <source>
        <dbReference type="Proteomes" id="UP000001953"/>
    </source>
</evidence>
<proteinExistence type="predicted"/>
<keyword evidence="2" id="KW-1185">Reference proteome</keyword>
<dbReference type="InterPro" id="IPR012292">
    <property type="entry name" value="Globin/Proto"/>
</dbReference>
<dbReference type="AlphaFoldDB" id="Q1QFU6"/>
<dbReference type="Proteomes" id="UP000001953">
    <property type="component" value="Plasmid 1"/>
</dbReference>
<sequence length="131" mass="15459">MARTGIGEVMIERLVRRFYRGASECYPGLDLRRKNYRLARPYQQASRFWSSVALRSGRYRGQPMRACLGFLIDSQHFDRWLSRTGNEPCPPNAARHFVERARRIARRQFDPICHATVSFLKLKHRSEAHHE</sequence>
<gene>
    <name evidence="1" type="ordered locus">Nham_4300</name>
</gene>
<dbReference type="SUPFAM" id="SSF46458">
    <property type="entry name" value="Globin-like"/>
    <property type="match status" value="1"/>
</dbReference>
<accession>Q1QFU6</accession>
<evidence type="ECO:0000313" key="1">
    <source>
        <dbReference type="EMBL" id="ABE64901.1"/>
    </source>
</evidence>
<dbReference type="GO" id="GO:0020037">
    <property type="term" value="F:heme binding"/>
    <property type="evidence" value="ECO:0007669"/>
    <property type="project" value="InterPro"/>
</dbReference>
<geneLocation type="plasmid" evidence="2">
    <name>pNITHX1</name>
</geneLocation>
<organism evidence="1 2">
    <name type="scientific">Nitrobacter hamburgensis (strain DSM 10229 / NCIMB 13809 / X14)</name>
    <dbReference type="NCBI Taxonomy" id="323097"/>
    <lineage>
        <taxon>Bacteria</taxon>
        <taxon>Pseudomonadati</taxon>
        <taxon>Pseudomonadota</taxon>
        <taxon>Alphaproteobacteria</taxon>
        <taxon>Hyphomicrobiales</taxon>
        <taxon>Nitrobacteraceae</taxon>
        <taxon>Nitrobacter</taxon>
    </lineage>
</organism>
<dbReference type="InterPro" id="IPR009050">
    <property type="entry name" value="Globin-like_sf"/>
</dbReference>
<reference evidence="2" key="1">
    <citation type="submission" date="2006-03" db="EMBL/GenBank/DDBJ databases">
        <title>Complete sequence of plasmid 1 of Nitrobacter hamburgensis X14.</title>
        <authorList>
            <consortium name="US DOE Joint Genome Institute"/>
            <person name="Copeland A."/>
            <person name="Lucas S."/>
            <person name="Lapidus A."/>
            <person name="Barry K."/>
            <person name="Detter J.C."/>
            <person name="Glavina del Rio T."/>
            <person name="Hammon N."/>
            <person name="Israni S."/>
            <person name="Dalin E."/>
            <person name="Tice H."/>
            <person name="Pitluck S."/>
            <person name="Chain P."/>
            <person name="Malfatti S."/>
            <person name="Shin M."/>
            <person name="Vergez L."/>
            <person name="Schmutz J."/>
            <person name="Larimer F."/>
            <person name="Land M."/>
            <person name="Hauser L."/>
            <person name="Kyrpides N."/>
            <person name="Ivanova N."/>
            <person name="Ward B."/>
            <person name="Arp D."/>
            <person name="Klotz M."/>
            <person name="Stein L."/>
            <person name="O'Mullan G."/>
            <person name="Starkenburg S."/>
            <person name="Sayavedra L."/>
            <person name="Poret-Peterson A.T."/>
            <person name="Gentry M.E."/>
            <person name="Bruce D."/>
            <person name="Richardson P."/>
        </authorList>
    </citation>
    <scope>NUCLEOTIDE SEQUENCE [LARGE SCALE GENOMIC DNA]</scope>
    <source>
        <strain evidence="2">DSM 10229 / NCIMB 13809 / X14</strain>
        <plasmid evidence="2">Plasmid pNITHX1</plasmid>
    </source>
</reference>
<protein>
    <submittedName>
        <fullName evidence="1">Uncharacterized protein</fullName>
    </submittedName>
</protein>
<name>Q1QFU6_NITHX</name>
<dbReference type="KEGG" id="nha:Nham_4300"/>
<dbReference type="GO" id="GO:0019825">
    <property type="term" value="F:oxygen binding"/>
    <property type="evidence" value="ECO:0007669"/>
    <property type="project" value="InterPro"/>
</dbReference>
<dbReference type="HOGENOM" id="CLU_104957_4_1_5"/>